<feature type="non-terminal residue" evidence="1">
    <location>
        <position position="179"/>
    </location>
</feature>
<protein>
    <submittedName>
        <fullName evidence="1">10135_t:CDS:1</fullName>
    </submittedName>
</protein>
<dbReference type="EMBL" id="CAJVPI010000603">
    <property type="protein sequence ID" value="CAG8554929.1"/>
    <property type="molecule type" value="Genomic_DNA"/>
</dbReference>
<evidence type="ECO:0000313" key="1">
    <source>
        <dbReference type="EMBL" id="CAG8554929.1"/>
    </source>
</evidence>
<name>A0A9N9B673_9GLOM</name>
<gene>
    <name evidence="1" type="ORF">PBRASI_LOCUS5285</name>
</gene>
<sequence length="179" mass="20351">MKVFCWTRFYKLLTPGVGYILGAITERRRPAYLGRGCNQTKGLLKKVYRAVINAFHQLNESDVDYDHPLASGIFDLTMRGDEHATLLPVEIRKLLVEAKNHIRDVKLPEVIQGMIDEFMASCKGLRGNVNVRSMPRINNPTYVDSGNEEVVQVVGDLLMGLRNIWTCRPPILLTNYSEM</sequence>
<reference evidence="1" key="1">
    <citation type="submission" date="2021-06" db="EMBL/GenBank/DDBJ databases">
        <authorList>
            <person name="Kallberg Y."/>
            <person name="Tangrot J."/>
            <person name="Rosling A."/>
        </authorList>
    </citation>
    <scope>NUCLEOTIDE SEQUENCE</scope>
    <source>
        <strain evidence="1">BR232B</strain>
    </source>
</reference>
<evidence type="ECO:0000313" key="2">
    <source>
        <dbReference type="Proteomes" id="UP000789739"/>
    </source>
</evidence>
<organism evidence="1 2">
    <name type="scientific">Paraglomus brasilianum</name>
    <dbReference type="NCBI Taxonomy" id="144538"/>
    <lineage>
        <taxon>Eukaryota</taxon>
        <taxon>Fungi</taxon>
        <taxon>Fungi incertae sedis</taxon>
        <taxon>Mucoromycota</taxon>
        <taxon>Glomeromycotina</taxon>
        <taxon>Glomeromycetes</taxon>
        <taxon>Paraglomerales</taxon>
        <taxon>Paraglomeraceae</taxon>
        <taxon>Paraglomus</taxon>
    </lineage>
</organism>
<dbReference type="AlphaFoldDB" id="A0A9N9B673"/>
<proteinExistence type="predicted"/>
<accession>A0A9N9B673</accession>
<keyword evidence="2" id="KW-1185">Reference proteome</keyword>
<comment type="caution">
    <text evidence="1">The sequence shown here is derived from an EMBL/GenBank/DDBJ whole genome shotgun (WGS) entry which is preliminary data.</text>
</comment>
<dbReference type="Proteomes" id="UP000789739">
    <property type="component" value="Unassembled WGS sequence"/>
</dbReference>